<keyword evidence="6 11" id="KW-0347">Helicase</keyword>
<feature type="compositionally biased region" description="Acidic residues" evidence="12">
    <location>
        <begin position="651"/>
        <end position="663"/>
    </location>
</feature>
<proteinExistence type="inferred from homology"/>
<organism evidence="15 16">
    <name type="scientific">Toxocara canis</name>
    <name type="common">Canine roundworm</name>
    <dbReference type="NCBI Taxonomy" id="6265"/>
    <lineage>
        <taxon>Eukaryota</taxon>
        <taxon>Metazoa</taxon>
        <taxon>Ecdysozoa</taxon>
        <taxon>Nematoda</taxon>
        <taxon>Chromadorea</taxon>
        <taxon>Rhabditida</taxon>
        <taxon>Spirurina</taxon>
        <taxon>Ascaridomorpha</taxon>
        <taxon>Ascaridoidea</taxon>
        <taxon>Toxocaridae</taxon>
        <taxon>Toxocara</taxon>
    </lineage>
</organism>
<dbReference type="GO" id="GO:0003697">
    <property type="term" value="F:single-stranded DNA binding"/>
    <property type="evidence" value="ECO:0007669"/>
    <property type="project" value="TreeGrafter"/>
</dbReference>
<comment type="subcellular location">
    <subcellularLocation>
        <location evidence="1 11">Nucleus</location>
    </subcellularLocation>
</comment>
<keyword evidence="5 11" id="KW-0378">Hydrolase</keyword>
<dbReference type="Gene3D" id="2.20.28.10">
    <property type="match status" value="1"/>
</dbReference>
<dbReference type="InterPro" id="IPR027925">
    <property type="entry name" value="MCM_N"/>
</dbReference>
<evidence type="ECO:0000256" key="4">
    <source>
        <dbReference type="ARBA" id="ARBA00022741"/>
    </source>
</evidence>
<evidence type="ECO:0000256" key="7">
    <source>
        <dbReference type="ARBA" id="ARBA00022840"/>
    </source>
</evidence>
<dbReference type="SMART" id="SM00350">
    <property type="entry name" value="MCM"/>
    <property type="match status" value="1"/>
</dbReference>
<dbReference type="GO" id="GO:0017116">
    <property type="term" value="F:single-stranded DNA helicase activity"/>
    <property type="evidence" value="ECO:0007669"/>
    <property type="project" value="TreeGrafter"/>
</dbReference>
<dbReference type="AlphaFoldDB" id="A0A183UCM8"/>
<dbReference type="InterPro" id="IPR018525">
    <property type="entry name" value="MCM_CS"/>
</dbReference>
<dbReference type="Pfam" id="PF00493">
    <property type="entry name" value="MCM"/>
    <property type="match status" value="1"/>
</dbReference>
<dbReference type="GO" id="GO:0005524">
    <property type="term" value="F:ATP binding"/>
    <property type="evidence" value="ECO:0007669"/>
    <property type="project" value="UniProtKB-UniRule"/>
</dbReference>
<keyword evidence="7 10" id="KW-0067">ATP-binding</keyword>
<comment type="similarity">
    <text evidence="2 10">Belongs to the MCM family.</text>
</comment>
<dbReference type="EMBL" id="UYWY01019460">
    <property type="protein sequence ID" value="VDM37552.1"/>
    <property type="molecule type" value="Genomic_DNA"/>
</dbReference>
<feature type="region of interest" description="Disordered" evidence="12">
    <location>
        <begin position="638"/>
        <end position="723"/>
    </location>
</feature>
<dbReference type="GO" id="GO:0006271">
    <property type="term" value="P:DNA strand elongation involved in DNA replication"/>
    <property type="evidence" value="ECO:0007669"/>
    <property type="project" value="TreeGrafter"/>
</dbReference>
<dbReference type="InterPro" id="IPR031327">
    <property type="entry name" value="MCM"/>
</dbReference>
<sequence length="850" mass="95558">MDVIDRDNENRSREITLEYLNFIDDSADQKIYVQKVEDLIKENGNRLIINLNDMRMKLPERASGLLKNFAQEILCLQKAVKDFITRTDPEFSQNRDFSVGFEGSFGERHVNPRSMIRPKVVRSVHYCPATKKTFERNYTDLTSYDAFPSSSVYPTEDENKNPLETEYGLSTYKDHQTFSVQELPECAPPGQLPRTVDIIADEDLADSCKPGDRVRVIGLYRCLPNKRSGFSTGTFRSIIIANNVQLMSKQMQPNFEPEDIKNIRKMSRNKDIFNILARSLAPSIWGHEEVKKAILCLLLGGNEKLLQNGSRLRGDINVLLIGDPSVAKSQLLRYVLHTAPRAIATTGRGSSGVGLTAAVTTDTETGDRRLEAGAMVLADRGIVCIDEFDKMSDIDRTAIHEVMEQGRVTIAKAGIHAKLNARCSVLAAANPVFGRYDMYKSPMQNIGMQDSLLSRFDLIFVLLDKHDPTIDNDIAEHVVKLHRYRTPGEADGTVMQMGAAVETLSTFDLENAETQGATEIYEKNKGWCATKHNEKVLSLQFMRKYIHMAKAVKPKLTEEAAAYISECYAELRSFDTSKTDQERTMPVTARQLETLIRLSTAMAKARLAKTVERSDAEKAYQLLHFACFKEKPRERIEMEERKRGAKNKDGESDEELSDLDENAPEATAESMGTDANATPSRRSRRRGAGEQTGDSQTTSIDETMDTTTTASHMTSAPSPKRPRLEAASISIDRRIGECSFRTVDVMQKALMLLLMHFTRVIKVERLLMLTMLLRCSVSVLSSYKTFRKYLRKAFDESGDPSEMVAISTIRDAIQAQAGRLPFSESEFDAAFEQLSSENVVMIVDDRIILI</sequence>
<reference evidence="14 15" key="2">
    <citation type="submission" date="2018-11" db="EMBL/GenBank/DDBJ databases">
        <authorList>
            <consortium name="Pathogen Informatics"/>
        </authorList>
    </citation>
    <scope>NUCLEOTIDE SEQUENCE [LARGE SCALE GENOMIC DNA]</scope>
</reference>
<dbReference type="Pfam" id="PF17855">
    <property type="entry name" value="MCM_lid"/>
    <property type="match status" value="1"/>
</dbReference>
<protein>
    <recommendedName>
        <fullName evidence="11">DNA replication licensing factor MCM3</fullName>
        <ecNumber evidence="11">3.6.4.12</ecNumber>
    </recommendedName>
</protein>
<name>A0A183UCM8_TOXCA</name>
<dbReference type="Gene3D" id="2.40.50.140">
    <property type="entry name" value="Nucleic acid-binding proteins"/>
    <property type="match status" value="1"/>
</dbReference>
<dbReference type="Gene3D" id="3.40.50.300">
    <property type="entry name" value="P-loop containing nucleotide triphosphate hydrolases"/>
    <property type="match status" value="1"/>
</dbReference>
<keyword evidence="8 10" id="KW-0238">DNA-binding</keyword>
<reference evidence="16" key="1">
    <citation type="submission" date="2016-06" db="UniProtKB">
        <authorList>
            <consortium name="WormBaseParasite"/>
        </authorList>
    </citation>
    <scope>IDENTIFICATION</scope>
</reference>
<dbReference type="InterPro" id="IPR001208">
    <property type="entry name" value="MCM_dom"/>
</dbReference>
<dbReference type="CDD" id="cd17754">
    <property type="entry name" value="MCM3"/>
    <property type="match status" value="1"/>
</dbReference>
<evidence type="ECO:0000256" key="2">
    <source>
        <dbReference type="ARBA" id="ARBA00008010"/>
    </source>
</evidence>
<dbReference type="InterPro" id="IPR012340">
    <property type="entry name" value="NA-bd_OB-fold"/>
</dbReference>
<feature type="compositionally biased region" description="Basic and acidic residues" evidence="12">
    <location>
        <begin position="638"/>
        <end position="650"/>
    </location>
</feature>
<dbReference type="GO" id="GO:0016787">
    <property type="term" value="F:hydrolase activity"/>
    <property type="evidence" value="ECO:0007669"/>
    <property type="project" value="UniProtKB-KW"/>
</dbReference>
<evidence type="ECO:0000256" key="3">
    <source>
        <dbReference type="ARBA" id="ARBA00022705"/>
    </source>
</evidence>
<evidence type="ECO:0000256" key="12">
    <source>
        <dbReference type="SAM" id="MobiDB-lite"/>
    </source>
</evidence>
<keyword evidence="15" id="KW-1185">Reference proteome</keyword>
<evidence type="ECO:0000256" key="8">
    <source>
        <dbReference type="ARBA" id="ARBA00023125"/>
    </source>
</evidence>
<evidence type="ECO:0000313" key="15">
    <source>
        <dbReference type="Proteomes" id="UP000050794"/>
    </source>
</evidence>
<dbReference type="PRINTS" id="PR01659">
    <property type="entry name" value="MCMPROTEIN3"/>
</dbReference>
<comment type="catalytic activity">
    <reaction evidence="11">
        <text>ATP + H2O = ADP + phosphate + H(+)</text>
        <dbReference type="Rhea" id="RHEA:13065"/>
        <dbReference type="ChEBI" id="CHEBI:15377"/>
        <dbReference type="ChEBI" id="CHEBI:15378"/>
        <dbReference type="ChEBI" id="CHEBI:30616"/>
        <dbReference type="ChEBI" id="CHEBI:43474"/>
        <dbReference type="ChEBI" id="CHEBI:456216"/>
        <dbReference type="EC" id="3.6.4.12"/>
    </reaction>
</comment>
<dbReference type="Pfam" id="PF17207">
    <property type="entry name" value="MCM_OB"/>
    <property type="match status" value="1"/>
</dbReference>
<accession>A0A183UCM8</accession>
<dbReference type="SUPFAM" id="SSF52540">
    <property type="entry name" value="P-loop containing nucleoside triphosphate hydrolases"/>
    <property type="match status" value="1"/>
</dbReference>
<dbReference type="GO" id="GO:1902975">
    <property type="term" value="P:mitotic DNA replication initiation"/>
    <property type="evidence" value="ECO:0007669"/>
    <property type="project" value="TreeGrafter"/>
</dbReference>
<dbReference type="Proteomes" id="UP000050794">
    <property type="component" value="Unassembled WGS sequence"/>
</dbReference>
<dbReference type="GO" id="GO:0042555">
    <property type="term" value="C:MCM complex"/>
    <property type="evidence" value="ECO:0007669"/>
    <property type="project" value="UniProtKB-UniRule"/>
</dbReference>
<evidence type="ECO:0000256" key="11">
    <source>
        <dbReference type="RuleBase" id="RU368061"/>
    </source>
</evidence>
<dbReference type="GO" id="GO:0000727">
    <property type="term" value="P:double-strand break repair via break-induced replication"/>
    <property type="evidence" value="ECO:0007669"/>
    <property type="project" value="TreeGrafter"/>
</dbReference>
<dbReference type="PROSITE" id="PS00847">
    <property type="entry name" value="MCM_1"/>
    <property type="match status" value="1"/>
</dbReference>
<evidence type="ECO:0000259" key="13">
    <source>
        <dbReference type="PROSITE" id="PS50051"/>
    </source>
</evidence>
<evidence type="ECO:0000256" key="5">
    <source>
        <dbReference type="ARBA" id="ARBA00022801"/>
    </source>
</evidence>
<dbReference type="InterPro" id="IPR041562">
    <property type="entry name" value="MCM_lid"/>
</dbReference>
<evidence type="ECO:0000256" key="10">
    <source>
        <dbReference type="RuleBase" id="RU004070"/>
    </source>
</evidence>
<dbReference type="WBParaSite" id="TCNE_0000624801-mRNA-1">
    <property type="protein sequence ID" value="TCNE_0000624801-mRNA-1"/>
    <property type="gene ID" value="TCNE_0000624801"/>
</dbReference>
<keyword evidence="9 11" id="KW-0539">Nucleus</keyword>
<evidence type="ECO:0000256" key="1">
    <source>
        <dbReference type="ARBA" id="ARBA00004123"/>
    </source>
</evidence>
<dbReference type="InterPro" id="IPR003593">
    <property type="entry name" value="AAA+_ATPase"/>
</dbReference>
<dbReference type="InterPro" id="IPR008046">
    <property type="entry name" value="Mcm3"/>
</dbReference>
<dbReference type="Pfam" id="PF23191">
    <property type="entry name" value="WHD_MCM3_C"/>
    <property type="match status" value="1"/>
</dbReference>
<dbReference type="SUPFAM" id="SSF50249">
    <property type="entry name" value="Nucleic acid-binding proteins"/>
    <property type="match status" value="1"/>
</dbReference>
<dbReference type="InterPro" id="IPR033762">
    <property type="entry name" value="MCM_OB"/>
</dbReference>
<dbReference type="PRINTS" id="PR01657">
    <property type="entry name" value="MCMFAMILY"/>
</dbReference>
<feature type="compositionally biased region" description="Low complexity" evidence="12">
    <location>
        <begin position="697"/>
        <end position="718"/>
    </location>
</feature>
<dbReference type="GO" id="GO:0005634">
    <property type="term" value="C:nucleus"/>
    <property type="evidence" value="ECO:0007669"/>
    <property type="project" value="UniProtKB-SubCell"/>
</dbReference>
<comment type="subunit">
    <text evidence="11">Component of the MCM2-7 complex.</text>
</comment>
<dbReference type="Gene3D" id="3.30.1640.10">
    <property type="entry name" value="mini-chromosome maintenance (MCM) complex, chain A, domain 1"/>
    <property type="match status" value="1"/>
</dbReference>
<dbReference type="PANTHER" id="PTHR11630:SF46">
    <property type="entry name" value="DNA REPLICATION LICENSING FACTOR MCM3-RELATED"/>
    <property type="match status" value="1"/>
</dbReference>
<evidence type="ECO:0000256" key="9">
    <source>
        <dbReference type="ARBA" id="ARBA00023242"/>
    </source>
</evidence>
<dbReference type="EC" id="3.6.4.12" evidence="11"/>
<keyword evidence="4 10" id="KW-0547">Nucleotide-binding</keyword>
<dbReference type="PANTHER" id="PTHR11630">
    <property type="entry name" value="DNA REPLICATION LICENSING FACTOR MCM FAMILY MEMBER"/>
    <property type="match status" value="1"/>
</dbReference>
<dbReference type="PROSITE" id="PS50051">
    <property type="entry name" value="MCM_2"/>
    <property type="match status" value="1"/>
</dbReference>
<dbReference type="FunFam" id="2.20.28.10:FF:000006">
    <property type="entry name" value="DNA helicase"/>
    <property type="match status" value="1"/>
</dbReference>
<dbReference type="SMART" id="SM00382">
    <property type="entry name" value="AAA"/>
    <property type="match status" value="1"/>
</dbReference>
<comment type="function">
    <text evidence="11">Acts as component of the MCM2-7 complex (MCM complex) which is the replicative helicase essential for 'once per cell cycle' DNA replication initiation and elongation in eukaryotic cells. The active ATPase sites in the MCM2-7 ring are formed through the interaction surfaces of two neighboring subunits such that a critical structure of a conserved arginine finger motif is provided in trans relative to the ATP-binding site of the Walker A box of the adjacent subunit. The six ATPase active sites, however, are likely to contribute differentially to the complex helicase activity.</text>
</comment>
<dbReference type="InterPro" id="IPR056575">
    <property type="entry name" value="WH_MCM3_C"/>
</dbReference>
<gene>
    <name evidence="14" type="ORF">TCNE_LOCUS6248</name>
</gene>
<feature type="domain" description="MCM C-terminal AAA(+) ATPase" evidence="13">
    <location>
        <begin position="272"/>
        <end position="478"/>
    </location>
</feature>
<dbReference type="Pfam" id="PF14551">
    <property type="entry name" value="MCM_N"/>
    <property type="match status" value="1"/>
</dbReference>
<dbReference type="InterPro" id="IPR027417">
    <property type="entry name" value="P-loop_NTPase"/>
</dbReference>
<evidence type="ECO:0000313" key="16">
    <source>
        <dbReference type="WBParaSite" id="TCNE_0000624801-mRNA-1"/>
    </source>
</evidence>
<evidence type="ECO:0000256" key="6">
    <source>
        <dbReference type="ARBA" id="ARBA00022806"/>
    </source>
</evidence>
<keyword evidence="3 11" id="KW-0235">DNA replication</keyword>
<evidence type="ECO:0000313" key="14">
    <source>
        <dbReference type="EMBL" id="VDM37552.1"/>
    </source>
</evidence>